<evidence type="ECO:0000256" key="1">
    <source>
        <dbReference type="ARBA" id="ARBA00005519"/>
    </source>
</evidence>
<proteinExistence type="inferred from homology"/>
<dbReference type="GO" id="GO:0008810">
    <property type="term" value="F:cellulase activity"/>
    <property type="evidence" value="ECO:0007669"/>
    <property type="project" value="InterPro"/>
</dbReference>
<feature type="chain" id="PRO_5034213565" evidence="3">
    <location>
        <begin position="18"/>
        <end position="312"/>
    </location>
</feature>
<dbReference type="EMBL" id="KV750912">
    <property type="protein sequence ID" value="OCL02672.1"/>
    <property type="molecule type" value="Genomic_DNA"/>
</dbReference>
<dbReference type="GO" id="GO:0000272">
    <property type="term" value="P:polysaccharide catabolic process"/>
    <property type="evidence" value="ECO:0007669"/>
    <property type="project" value="UniProtKB-KW"/>
</dbReference>
<comment type="similarity">
    <text evidence="1 2">Belongs to the glycosyl hydrolase 12 (cellulase H) family.</text>
</comment>
<dbReference type="AlphaFoldDB" id="A0A8E2JMM2"/>
<dbReference type="PANTHER" id="PTHR34002:SF9">
    <property type="entry name" value="XYLOGLUCAN-SPECIFIC ENDO-BETA-1,4-GLUCANASE A"/>
    <property type="match status" value="1"/>
</dbReference>
<keyword evidence="5" id="KW-1185">Reference proteome</keyword>
<reference evidence="4 5" key="1">
    <citation type="journal article" date="2016" name="Nat. Commun.">
        <title>Ectomycorrhizal ecology is imprinted in the genome of the dominant symbiotic fungus Cenococcum geophilum.</title>
        <authorList>
            <consortium name="DOE Joint Genome Institute"/>
            <person name="Peter M."/>
            <person name="Kohler A."/>
            <person name="Ohm R.A."/>
            <person name="Kuo A."/>
            <person name="Krutzmann J."/>
            <person name="Morin E."/>
            <person name="Arend M."/>
            <person name="Barry K.W."/>
            <person name="Binder M."/>
            <person name="Choi C."/>
            <person name="Clum A."/>
            <person name="Copeland A."/>
            <person name="Grisel N."/>
            <person name="Haridas S."/>
            <person name="Kipfer T."/>
            <person name="LaButti K."/>
            <person name="Lindquist E."/>
            <person name="Lipzen A."/>
            <person name="Maire R."/>
            <person name="Meier B."/>
            <person name="Mihaltcheva S."/>
            <person name="Molinier V."/>
            <person name="Murat C."/>
            <person name="Poggeler S."/>
            <person name="Quandt C.A."/>
            <person name="Sperisen C."/>
            <person name="Tritt A."/>
            <person name="Tisserant E."/>
            <person name="Crous P.W."/>
            <person name="Henrissat B."/>
            <person name="Nehls U."/>
            <person name="Egli S."/>
            <person name="Spatafora J.W."/>
            <person name="Grigoriev I.V."/>
            <person name="Martin F.M."/>
        </authorList>
    </citation>
    <scope>NUCLEOTIDE SEQUENCE [LARGE SCALE GENOMIC DNA]</scope>
    <source>
        <strain evidence="4 5">CBS 207.34</strain>
    </source>
</reference>
<keyword evidence="2" id="KW-0119">Carbohydrate metabolism</keyword>
<dbReference type="InterPro" id="IPR002594">
    <property type="entry name" value="GH12"/>
</dbReference>
<accession>A0A8E2JMM2</accession>
<gene>
    <name evidence="4" type="ORF">AOQ84DRAFT_260753</name>
</gene>
<dbReference type="Proteomes" id="UP000250140">
    <property type="component" value="Unassembled WGS sequence"/>
</dbReference>
<keyword evidence="3" id="KW-0732">Signal</keyword>
<evidence type="ECO:0000256" key="2">
    <source>
        <dbReference type="RuleBase" id="RU361163"/>
    </source>
</evidence>
<dbReference type="OrthoDB" id="89349at2759"/>
<dbReference type="InterPro" id="IPR013319">
    <property type="entry name" value="GH11/12"/>
</dbReference>
<dbReference type="Pfam" id="PF01670">
    <property type="entry name" value="Glyco_hydro_12"/>
    <property type="match status" value="1"/>
</dbReference>
<feature type="non-terminal residue" evidence="4">
    <location>
        <position position="312"/>
    </location>
</feature>
<feature type="non-terminal residue" evidence="4">
    <location>
        <position position="1"/>
    </location>
</feature>
<keyword evidence="2" id="KW-0624">Polysaccharide degradation</keyword>
<dbReference type="SUPFAM" id="SSF49899">
    <property type="entry name" value="Concanavalin A-like lectins/glucanases"/>
    <property type="match status" value="1"/>
</dbReference>
<feature type="signal peptide" evidence="3">
    <location>
        <begin position="1"/>
        <end position="17"/>
    </location>
</feature>
<evidence type="ECO:0000313" key="4">
    <source>
        <dbReference type="EMBL" id="OCL02672.1"/>
    </source>
</evidence>
<evidence type="ECO:0000313" key="5">
    <source>
        <dbReference type="Proteomes" id="UP000250140"/>
    </source>
</evidence>
<protein>
    <submittedName>
        <fullName evidence="4">Glycoside hydrolase family 12 protein</fullName>
    </submittedName>
</protein>
<dbReference type="Gene3D" id="2.60.120.180">
    <property type="match status" value="1"/>
</dbReference>
<name>A0A8E2JMM2_9PEZI</name>
<dbReference type="InterPro" id="IPR013320">
    <property type="entry name" value="ConA-like_dom_sf"/>
</dbReference>
<keyword evidence="2" id="KW-0326">Glycosidase</keyword>
<dbReference type="PANTHER" id="PTHR34002">
    <property type="entry name" value="BLR1656 PROTEIN"/>
    <property type="match status" value="1"/>
</dbReference>
<organism evidence="4 5">
    <name type="scientific">Glonium stellatum</name>
    <dbReference type="NCBI Taxonomy" id="574774"/>
    <lineage>
        <taxon>Eukaryota</taxon>
        <taxon>Fungi</taxon>
        <taxon>Dikarya</taxon>
        <taxon>Ascomycota</taxon>
        <taxon>Pezizomycotina</taxon>
        <taxon>Dothideomycetes</taxon>
        <taxon>Pleosporomycetidae</taxon>
        <taxon>Gloniales</taxon>
        <taxon>Gloniaceae</taxon>
        <taxon>Glonium</taxon>
    </lineage>
</organism>
<evidence type="ECO:0000256" key="3">
    <source>
        <dbReference type="SAM" id="SignalP"/>
    </source>
</evidence>
<keyword evidence="2 4" id="KW-0378">Hydrolase</keyword>
<sequence>SLLSGALLVLPVAVTVGVYIGVESQRIFHGGGNYNPFTPGGNGGGGGGGGGGRHKYTTETFCQKAYGITPFPGRYIFNPNQWGDKENLGALCMNITTDAATPKDSLVAAGFTATWHYPPASAAAPVHAFPNAKLLLPDTIPVQLSNLSSLTLDVEWTYGLGNYAHNETNNTAIAAGGVNANVAVDMFLANDRDNSTSTSDAAYEVMVWLGRWGDATDPIGLFNGSRATHDANGTVFDLYYGDNDLGQRVFTWVAQQNVTAFTGDIGPLLQRLSNFSGPGEEAYLGYLAFGSEVLYSFENATIYVPKLEMDVL</sequence>